<feature type="region of interest" description="Disordered" evidence="1">
    <location>
        <begin position="330"/>
        <end position="500"/>
    </location>
</feature>
<feature type="domain" description="UBX" evidence="3">
    <location>
        <begin position="243"/>
        <end position="315"/>
    </location>
</feature>
<feature type="compositionally biased region" description="Polar residues" evidence="1">
    <location>
        <begin position="106"/>
        <end position="115"/>
    </location>
</feature>
<sequence>MNSDLRASLLELGFNLSQARAAVAAGNTTVEAATEWIFEHNESINSTLATPTQPSNNTLRLRTQEDDAYDADLQMALAESTKSVPTSPPPTATSHHQQEHQPPADDTSSPQQLESSPKKMKINIIKTTSPATGVMAPLPLASRHNEQEAEAQNATRLAEATKRAEKVKRDKIEARIARQKTLDALKEDRENRKMRNQTPAPAPSTGSSSGPPLASSHQEPAAATTTPAAPILTPAAVPSNAIVQLRMKNGSVLKRSFQSTATIKDLFDLARSEDRNIGNADISLIQPFPRREFTVGDSDLTLSEADLCPSCSLNVLVQTPILAPQPVNPTPGAWIPSDAESQGATPMDIDQDEGTVNYLPHFGNNGDLNDNVVDDDDGDESQGEDEQGSNSGDDDEEDDNDDEEDQDMHALPVIDHLNPNHPFAIPGLGRGRGRGRGHGRGGTPFSGAGHPLSSSGPATNPNQPNHVQAEMTPEERNQQRRQRVLEAMSNRAKAQEAEKAARDLTVGAKRVKEREIPSLQSLCCYQVAVMLTAKDFQSNANLKLWGENVGSQVGEAVIQELIRLKQLDQLTFRRFYTCPIVNMVLDAYSRATDSLMEVIGGSQARSLAYLSLKECTFLTDVGFRNIVRFELLEFLDLSHCRVTDKTLEFTLNLPYLSTLNLSATKVTTTGLAKIIADSEWKSNLQTLDLSYCQGIAGPLALYNLQGLERLRTLKLNSSNAFNASPVKVPDSTAFTQLLHLDLASTPIDAVDMIALLPVIETLEKLNLTSCARVTTEALEQIVQNLPMLQDLKFPSRNHHLMTVLARAAVLPLTHLDLSDFKFIGDEAILLLAEAKNLQMLSLSGTMLTDIGSAVLVHMSSLKELSLDRTNIGDKSMEYLRGKPVFKICSYLGRIEILSLSQVKRLTTVGVGHLGRSAFFSLKLKRLNLKNNPFIHDEALAIFAHCNSLNTLNLDNTDVTELAARRLQDSLPNLTQLRIIGVTNGEIYQQNPRALLTTP</sequence>
<dbReference type="InterPro" id="IPR032675">
    <property type="entry name" value="LRR_dom_sf"/>
</dbReference>
<dbReference type="InterPro" id="IPR029071">
    <property type="entry name" value="Ubiquitin-like_domsf"/>
</dbReference>
<evidence type="ECO:0000259" key="2">
    <source>
        <dbReference type="PROSITE" id="PS50030"/>
    </source>
</evidence>
<dbReference type="AlphaFoldDB" id="A0AAD4D1X6"/>
<evidence type="ECO:0000313" key="4">
    <source>
        <dbReference type="EMBL" id="KAG0256718.1"/>
    </source>
</evidence>
<dbReference type="InterPro" id="IPR006553">
    <property type="entry name" value="Leu-rich_rpt_Cys-con_subtyp"/>
</dbReference>
<keyword evidence="5" id="KW-1185">Reference proteome</keyword>
<dbReference type="Gene3D" id="1.10.8.10">
    <property type="entry name" value="DNA helicase RuvA subunit, C-terminal domain"/>
    <property type="match status" value="1"/>
</dbReference>
<dbReference type="Pfam" id="PF22562">
    <property type="entry name" value="UBA_7"/>
    <property type="match status" value="1"/>
</dbReference>
<comment type="caution">
    <text evidence="4">The sequence shown here is derived from an EMBL/GenBank/DDBJ whole genome shotgun (WGS) entry which is preliminary data.</text>
</comment>
<dbReference type="PANTHER" id="PTHR13318:SF190">
    <property type="entry name" value="PARTNER OF PAIRED, ISOFORM B"/>
    <property type="match status" value="1"/>
</dbReference>
<dbReference type="SMART" id="SM00166">
    <property type="entry name" value="UBX"/>
    <property type="match status" value="1"/>
</dbReference>
<dbReference type="GO" id="GO:0019005">
    <property type="term" value="C:SCF ubiquitin ligase complex"/>
    <property type="evidence" value="ECO:0007669"/>
    <property type="project" value="TreeGrafter"/>
</dbReference>
<evidence type="ECO:0000256" key="1">
    <source>
        <dbReference type="SAM" id="MobiDB-lite"/>
    </source>
</evidence>
<dbReference type="InterPro" id="IPR015940">
    <property type="entry name" value="UBA"/>
</dbReference>
<dbReference type="InterPro" id="IPR009060">
    <property type="entry name" value="UBA-like_sf"/>
</dbReference>
<dbReference type="Gene3D" id="3.10.20.90">
    <property type="entry name" value="Phosphatidylinositol 3-kinase Catalytic Subunit, Chain A, domain 1"/>
    <property type="match status" value="1"/>
</dbReference>
<feature type="region of interest" description="Disordered" evidence="1">
    <location>
        <begin position="143"/>
        <end position="165"/>
    </location>
</feature>
<dbReference type="InterPro" id="IPR001611">
    <property type="entry name" value="Leu-rich_rpt"/>
</dbReference>
<dbReference type="Pfam" id="PF00789">
    <property type="entry name" value="UBX"/>
    <property type="match status" value="1"/>
</dbReference>
<name>A0AAD4D1X6_9FUNG</name>
<dbReference type="SMART" id="SM00367">
    <property type="entry name" value="LRR_CC"/>
    <property type="match status" value="7"/>
</dbReference>
<feature type="region of interest" description="Disordered" evidence="1">
    <location>
        <begin position="178"/>
        <end position="229"/>
    </location>
</feature>
<accession>A0AAD4D1X6</accession>
<proteinExistence type="predicted"/>
<evidence type="ECO:0000313" key="5">
    <source>
        <dbReference type="Proteomes" id="UP001194580"/>
    </source>
</evidence>
<feature type="compositionally biased region" description="Low complexity" evidence="1">
    <location>
        <begin position="203"/>
        <end position="229"/>
    </location>
</feature>
<evidence type="ECO:0008006" key="6">
    <source>
        <dbReference type="Google" id="ProtNLM"/>
    </source>
</evidence>
<dbReference type="SUPFAM" id="SSF52047">
    <property type="entry name" value="RNI-like"/>
    <property type="match status" value="2"/>
</dbReference>
<dbReference type="GO" id="GO:0031146">
    <property type="term" value="P:SCF-dependent proteasomal ubiquitin-dependent protein catabolic process"/>
    <property type="evidence" value="ECO:0007669"/>
    <property type="project" value="TreeGrafter"/>
</dbReference>
<feature type="compositionally biased region" description="Acidic residues" evidence="1">
    <location>
        <begin position="372"/>
        <end position="406"/>
    </location>
</feature>
<dbReference type="CDD" id="cd01767">
    <property type="entry name" value="UBX"/>
    <property type="match status" value="1"/>
</dbReference>
<gene>
    <name evidence="4" type="ORF">BGZ95_005430</name>
</gene>
<dbReference type="PANTHER" id="PTHR13318">
    <property type="entry name" value="PARTNER OF PAIRED, ISOFORM B-RELATED"/>
    <property type="match status" value="1"/>
</dbReference>
<organism evidence="4 5">
    <name type="scientific">Linnemannia exigua</name>
    <dbReference type="NCBI Taxonomy" id="604196"/>
    <lineage>
        <taxon>Eukaryota</taxon>
        <taxon>Fungi</taxon>
        <taxon>Fungi incertae sedis</taxon>
        <taxon>Mucoromycota</taxon>
        <taxon>Mortierellomycotina</taxon>
        <taxon>Mortierellomycetes</taxon>
        <taxon>Mortierellales</taxon>
        <taxon>Mortierellaceae</taxon>
        <taxon>Linnemannia</taxon>
    </lineage>
</organism>
<feature type="compositionally biased region" description="Basic and acidic residues" evidence="1">
    <location>
        <begin position="178"/>
        <end position="193"/>
    </location>
</feature>
<feature type="region of interest" description="Disordered" evidence="1">
    <location>
        <begin position="80"/>
        <end position="117"/>
    </location>
</feature>
<feature type="compositionally biased region" description="Polar residues" evidence="1">
    <location>
        <begin position="452"/>
        <end position="466"/>
    </location>
</feature>
<reference evidence="4" key="1">
    <citation type="journal article" date="2020" name="Fungal Divers.">
        <title>Resolving the Mortierellaceae phylogeny through synthesis of multi-gene phylogenetics and phylogenomics.</title>
        <authorList>
            <person name="Vandepol N."/>
            <person name="Liber J."/>
            <person name="Desiro A."/>
            <person name="Na H."/>
            <person name="Kennedy M."/>
            <person name="Barry K."/>
            <person name="Grigoriev I.V."/>
            <person name="Miller A.N."/>
            <person name="O'Donnell K."/>
            <person name="Stajich J.E."/>
            <person name="Bonito G."/>
        </authorList>
    </citation>
    <scope>NUCLEOTIDE SEQUENCE</scope>
    <source>
        <strain evidence="4">NRRL 28262</strain>
    </source>
</reference>
<protein>
    <recommendedName>
        <fullName evidence="6">RNI-like protein</fullName>
    </recommendedName>
</protein>
<dbReference type="SUPFAM" id="SSF46934">
    <property type="entry name" value="UBA-like"/>
    <property type="match status" value="1"/>
</dbReference>
<feature type="domain" description="UBA" evidence="2">
    <location>
        <begin position="1"/>
        <end position="40"/>
    </location>
</feature>
<dbReference type="Proteomes" id="UP001194580">
    <property type="component" value="Unassembled WGS sequence"/>
</dbReference>
<dbReference type="PROSITE" id="PS50033">
    <property type="entry name" value="UBX"/>
    <property type="match status" value="1"/>
</dbReference>
<dbReference type="PROSITE" id="PS50030">
    <property type="entry name" value="UBA"/>
    <property type="match status" value="1"/>
</dbReference>
<dbReference type="Pfam" id="PF13516">
    <property type="entry name" value="LRR_6"/>
    <property type="match status" value="1"/>
</dbReference>
<dbReference type="Gene3D" id="3.80.10.10">
    <property type="entry name" value="Ribonuclease Inhibitor"/>
    <property type="match status" value="4"/>
</dbReference>
<dbReference type="InterPro" id="IPR001012">
    <property type="entry name" value="UBX_dom"/>
</dbReference>
<dbReference type="SUPFAM" id="SSF54236">
    <property type="entry name" value="Ubiquitin-like"/>
    <property type="match status" value="1"/>
</dbReference>
<dbReference type="EMBL" id="JAAAIL010002508">
    <property type="protein sequence ID" value="KAG0256718.1"/>
    <property type="molecule type" value="Genomic_DNA"/>
</dbReference>
<evidence type="ECO:0000259" key="3">
    <source>
        <dbReference type="PROSITE" id="PS50033"/>
    </source>
</evidence>